<dbReference type="Gene3D" id="3.30.200.20">
    <property type="entry name" value="Phosphorylase Kinase, domain 1"/>
    <property type="match status" value="1"/>
</dbReference>
<dbReference type="PANTHER" id="PTHR44329">
    <property type="entry name" value="SERINE/THREONINE-PROTEIN KINASE TNNI3K-RELATED"/>
    <property type="match status" value="1"/>
</dbReference>
<keyword evidence="1" id="KW-0547">Nucleotide-binding</keyword>
<reference evidence="3" key="1">
    <citation type="submission" date="2020-04" db="EMBL/GenBank/DDBJ databases">
        <authorList>
            <person name="Alioto T."/>
            <person name="Alioto T."/>
            <person name="Gomez Garrido J."/>
        </authorList>
    </citation>
    <scope>NUCLEOTIDE SEQUENCE</scope>
    <source>
        <strain evidence="3">A484AB</strain>
    </source>
</reference>
<keyword evidence="3" id="KW-0808">Transferase</keyword>
<accession>A0A7D9IA18</accession>
<dbReference type="PANTHER" id="PTHR44329:SF298">
    <property type="entry name" value="MIXED LINEAGE KINASE DOMAIN-LIKE PROTEIN"/>
    <property type="match status" value="1"/>
</dbReference>
<gene>
    <name evidence="3" type="ORF">PACLA_8A059015</name>
</gene>
<protein>
    <submittedName>
        <fullName evidence="3">Probable serine threonine- kinase DDB_G0271682</fullName>
    </submittedName>
</protein>
<keyword evidence="4" id="KW-1185">Reference proteome</keyword>
<dbReference type="SUPFAM" id="SSF56112">
    <property type="entry name" value="Protein kinase-like (PK-like)"/>
    <property type="match status" value="1"/>
</dbReference>
<sequence>MQLLEKESDDRKQENIKKDAIILTLREAIMGTQNTDRTPTADFQRHELGLFDETQQLRQESSHLHNEIQIKEIQLQEKTMNKNEIQQLREENTNKDNEILELRQDNNKRNNEILQLQQLNTKNDNEILELQQENINKENELQQHRQENINKENELQQRRQENVNKDNEIQQLRQDNNKKNSEILQLQQLNTKNDNEILELRQENINKNNEVQQLRQDNININSEIQEVREENNNLQSEIQRLREENNGLKTNCITERGSVVVSKNDILGRGAYGCVYAGDYNGTNVAVKEYYEIILSSHNLQMLQREINIASQCSHPNLLQFICAIENDQSHLLIVTELMDMNLRLLLEQRESRLEYQEVKLISLDVARGLNYLHLKTPNTIIHRDVSSANVLLWVENGAVRRAKVSDYGSANFMQVCNTANPGAAICAAPEANQAQQDPKIDVFSYGVLVCEMSICELPVPAQRKIQIKGIPNGGVKKMVQNCTHIDAGKRPTMQEVRVSLTLVFPTCAAYIPMLDHDDQPIRKKHCYEIEHLCCSCEASTLSSKQHMSCVCAEALS</sequence>
<evidence type="ECO:0000313" key="3">
    <source>
        <dbReference type="EMBL" id="CAB4004594.1"/>
    </source>
</evidence>
<dbReference type="InterPro" id="IPR008266">
    <property type="entry name" value="Tyr_kinase_AS"/>
</dbReference>
<dbReference type="Pfam" id="PF00069">
    <property type="entry name" value="Pkinase"/>
    <property type="match status" value="1"/>
</dbReference>
<comment type="caution">
    <text evidence="3">The sequence shown here is derived from an EMBL/GenBank/DDBJ whole genome shotgun (WGS) entry which is preliminary data.</text>
</comment>
<keyword evidence="3" id="KW-0418">Kinase</keyword>
<proteinExistence type="predicted"/>
<dbReference type="GO" id="GO:0004672">
    <property type="term" value="F:protein kinase activity"/>
    <property type="evidence" value="ECO:0007669"/>
    <property type="project" value="InterPro"/>
</dbReference>
<dbReference type="GO" id="GO:0097527">
    <property type="term" value="P:necroptotic signaling pathway"/>
    <property type="evidence" value="ECO:0007669"/>
    <property type="project" value="TreeGrafter"/>
</dbReference>
<dbReference type="AlphaFoldDB" id="A0A7D9IA18"/>
<dbReference type="InterPro" id="IPR000719">
    <property type="entry name" value="Prot_kinase_dom"/>
</dbReference>
<dbReference type="Gene3D" id="1.10.510.10">
    <property type="entry name" value="Transferase(Phosphotransferase) domain 1"/>
    <property type="match status" value="1"/>
</dbReference>
<dbReference type="OrthoDB" id="5961232at2759"/>
<dbReference type="EMBL" id="CACRXK020004946">
    <property type="protein sequence ID" value="CAB4004594.1"/>
    <property type="molecule type" value="Genomic_DNA"/>
</dbReference>
<evidence type="ECO:0000256" key="2">
    <source>
        <dbReference type="ARBA" id="ARBA00022840"/>
    </source>
</evidence>
<dbReference type="InterPro" id="IPR051681">
    <property type="entry name" value="Ser/Thr_Kinases-Pseudokinases"/>
</dbReference>
<dbReference type="PROSITE" id="PS00107">
    <property type="entry name" value="PROTEIN_KINASE_ATP"/>
    <property type="match status" value="1"/>
</dbReference>
<organism evidence="3 4">
    <name type="scientific">Paramuricea clavata</name>
    <name type="common">Red gorgonian</name>
    <name type="synonym">Violescent sea-whip</name>
    <dbReference type="NCBI Taxonomy" id="317549"/>
    <lineage>
        <taxon>Eukaryota</taxon>
        <taxon>Metazoa</taxon>
        <taxon>Cnidaria</taxon>
        <taxon>Anthozoa</taxon>
        <taxon>Octocorallia</taxon>
        <taxon>Malacalcyonacea</taxon>
        <taxon>Plexauridae</taxon>
        <taxon>Paramuricea</taxon>
    </lineage>
</organism>
<dbReference type="PROSITE" id="PS00109">
    <property type="entry name" value="PROTEIN_KINASE_TYR"/>
    <property type="match status" value="1"/>
</dbReference>
<evidence type="ECO:0000313" key="4">
    <source>
        <dbReference type="Proteomes" id="UP001152795"/>
    </source>
</evidence>
<dbReference type="InterPro" id="IPR011009">
    <property type="entry name" value="Kinase-like_dom_sf"/>
</dbReference>
<dbReference type="Proteomes" id="UP001152795">
    <property type="component" value="Unassembled WGS sequence"/>
</dbReference>
<evidence type="ECO:0000256" key="1">
    <source>
        <dbReference type="ARBA" id="ARBA00022741"/>
    </source>
</evidence>
<dbReference type="PROSITE" id="PS50011">
    <property type="entry name" value="PROTEIN_KINASE_DOM"/>
    <property type="match status" value="1"/>
</dbReference>
<name>A0A7D9IA18_PARCT</name>
<dbReference type="InterPro" id="IPR017441">
    <property type="entry name" value="Protein_kinase_ATP_BS"/>
</dbReference>
<keyword evidence="2" id="KW-0067">ATP-binding</keyword>
<dbReference type="GO" id="GO:0005524">
    <property type="term" value="F:ATP binding"/>
    <property type="evidence" value="ECO:0007669"/>
    <property type="project" value="UniProtKB-UniRule"/>
</dbReference>